<evidence type="ECO:0000259" key="2">
    <source>
        <dbReference type="Pfam" id="PF22950"/>
    </source>
</evidence>
<feature type="transmembrane region" description="Helical" evidence="1">
    <location>
        <begin position="126"/>
        <end position="152"/>
    </location>
</feature>
<name>A0AA35ZM50_LACSI</name>
<keyword evidence="1" id="KW-1133">Transmembrane helix</keyword>
<reference evidence="3" key="1">
    <citation type="submission" date="2023-04" db="EMBL/GenBank/DDBJ databases">
        <authorList>
            <person name="Vijverberg K."/>
            <person name="Xiong W."/>
            <person name="Schranz E."/>
        </authorList>
    </citation>
    <scope>NUCLEOTIDE SEQUENCE</scope>
</reference>
<gene>
    <name evidence="3" type="ORF">LSALG_LOCUS33303</name>
</gene>
<evidence type="ECO:0000313" key="3">
    <source>
        <dbReference type="EMBL" id="CAI9294317.1"/>
    </source>
</evidence>
<dbReference type="InterPro" id="IPR054290">
    <property type="entry name" value="DUF7026"/>
</dbReference>
<dbReference type="Pfam" id="PF22950">
    <property type="entry name" value="DUF7026"/>
    <property type="match status" value="1"/>
</dbReference>
<feature type="transmembrane region" description="Helical" evidence="1">
    <location>
        <begin position="46"/>
        <end position="69"/>
    </location>
</feature>
<keyword evidence="1" id="KW-0472">Membrane</keyword>
<organism evidence="3 4">
    <name type="scientific">Lactuca saligna</name>
    <name type="common">Willowleaf lettuce</name>
    <dbReference type="NCBI Taxonomy" id="75948"/>
    <lineage>
        <taxon>Eukaryota</taxon>
        <taxon>Viridiplantae</taxon>
        <taxon>Streptophyta</taxon>
        <taxon>Embryophyta</taxon>
        <taxon>Tracheophyta</taxon>
        <taxon>Spermatophyta</taxon>
        <taxon>Magnoliopsida</taxon>
        <taxon>eudicotyledons</taxon>
        <taxon>Gunneridae</taxon>
        <taxon>Pentapetalae</taxon>
        <taxon>asterids</taxon>
        <taxon>campanulids</taxon>
        <taxon>Asterales</taxon>
        <taxon>Asteraceae</taxon>
        <taxon>Cichorioideae</taxon>
        <taxon>Cichorieae</taxon>
        <taxon>Lactucinae</taxon>
        <taxon>Lactuca</taxon>
    </lineage>
</organism>
<dbReference type="Proteomes" id="UP001177003">
    <property type="component" value="Chromosome 7"/>
</dbReference>
<dbReference type="EMBL" id="OX465083">
    <property type="protein sequence ID" value="CAI9294317.1"/>
    <property type="molecule type" value="Genomic_DNA"/>
</dbReference>
<protein>
    <recommendedName>
        <fullName evidence="2">DUF7026 domain-containing protein</fullName>
    </recommendedName>
</protein>
<feature type="domain" description="DUF7026" evidence="2">
    <location>
        <begin position="158"/>
        <end position="199"/>
    </location>
</feature>
<proteinExistence type="predicted"/>
<sequence>MGKGCNQSFSGRNKKSEIYEEERAKKREYEMKYMGKRGTQNPCSPFAHILHLIFSFLCPFFFINFALLVPSTETLIATLPHPLRSSPSDNASARDIASGSEALRLSLRRRLSSAPFFSSSDHVCNVTVVVIFASVFRCFVTLFRCFACAAFASDIFCRSRKLLYAELCLYLGLGKKELRRKWDRMEEDDKWVLAEEFVSN</sequence>
<keyword evidence="1" id="KW-0812">Transmembrane</keyword>
<evidence type="ECO:0000256" key="1">
    <source>
        <dbReference type="SAM" id="Phobius"/>
    </source>
</evidence>
<keyword evidence="4" id="KW-1185">Reference proteome</keyword>
<accession>A0AA35ZM50</accession>
<dbReference type="AlphaFoldDB" id="A0AA35ZM50"/>
<evidence type="ECO:0000313" key="4">
    <source>
        <dbReference type="Proteomes" id="UP001177003"/>
    </source>
</evidence>